<dbReference type="InterPro" id="IPR058686">
    <property type="entry name" value="Ig_NPHP4_3rd"/>
</dbReference>
<feature type="domain" description="NPHP4 Ig-like" evidence="2">
    <location>
        <begin position="1219"/>
        <end position="1287"/>
    </location>
</feature>
<dbReference type="InterPro" id="IPR058765">
    <property type="entry name" value="NPHP4_C2-like"/>
</dbReference>
<dbReference type="InterPro" id="IPR058764">
    <property type="entry name" value="NPHP4_SK"/>
</dbReference>
<dbReference type="InterPro" id="IPR029775">
    <property type="entry name" value="NPHP4"/>
</dbReference>
<dbReference type="Pfam" id="PF26186">
    <property type="entry name" value="NPHP4_C2_3rd"/>
    <property type="match status" value="1"/>
</dbReference>
<dbReference type="PANTHER" id="PTHR31043:SF3">
    <property type="entry name" value="NEPHROCYSTIN-4"/>
    <property type="match status" value="1"/>
</dbReference>
<dbReference type="Pfam" id="PF26189">
    <property type="entry name" value="Ig_NPHP4_2nd"/>
    <property type="match status" value="1"/>
</dbReference>
<name>A0A2T7PTM2_POMCA</name>
<evidence type="ECO:0000256" key="1">
    <source>
        <dbReference type="SAM" id="MobiDB-lite"/>
    </source>
</evidence>
<feature type="domain" description="NPHP4 Ig-like" evidence="5">
    <location>
        <begin position="1292"/>
        <end position="1387"/>
    </location>
</feature>
<gene>
    <name evidence="8" type="ORF">C0Q70_03764</name>
</gene>
<dbReference type="GO" id="GO:0036064">
    <property type="term" value="C:ciliary basal body"/>
    <property type="evidence" value="ECO:0007669"/>
    <property type="project" value="TreeGrafter"/>
</dbReference>
<dbReference type="Pfam" id="PF26173">
    <property type="entry name" value="NPHP4_SK"/>
    <property type="match status" value="1"/>
</dbReference>
<comment type="caution">
    <text evidence="8">The sequence shown here is derived from an EMBL/GenBank/DDBJ whole genome shotgun (WGS) entry which is preliminary data.</text>
</comment>
<reference evidence="8 9" key="1">
    <citation type="submission" date="2018-04" db="EMBL/GenBank/DDBJ databases">
        <title>The genome of golden apple snail Pomacea canaliculata provides insight into stress tolerance and invasive adaptation.</title>
        <authorList>
            <person name="Liu C."/>
            <person name="Liu B."/>
            <person name="Ren Y."/>
            <person name="Zhang Y."/>
            <person name="Wang H."/>
            <person name="Li S."/>
            <person name="Jiang F."/>
            <person name="Yin L."/>
            <person name="Zhang G."/>
            <person name="Qian W."/>
            <person name="Fan W."/>
        </authorList>
    </citation>
    <scope>NUCLEOTIDE SEQUENCE [LARGE SCALE GENOMIC DNA]</scope>
    <source>
        <strain evidence="8">SZHN2017</strain>
        <tissue evidence="8">Muscle</tissue>
    </source>
</reference>
<feature type="region of interest" description="Disordered" evidence="1">
    <location>
        <begin position="494"/>
        <end position="515"/>
    </location>
</feature>
<dbReference type="InterPro" id="IPR058687">
    <property type="entry name" value="Ig_NPHP4_1st"/>
</dbReference>
<dbReference type="InterPro" id="IPR058688">
    <property type="entry name" value="Ig_NPHP4_2nd"/>
</dbReference>
<dbReference type="STRING" id="400727.A0A2T7PTM2"/>
<dbReference type="PANTHER" id="PTHR31043">
    <property type="entry name" value="NEPHROCYSTIN-4"/>
    <property type="match status" value="1"/>
</dbReference>
<proteinExistence type="predicted"/>
<evidence type="ECO:0008006" key="10">
    <source>
        <dbReference type="Google" id="ProtNLM"/>
    </source>
</evidence>
<dbReference type="Pfam" id="PF26015">
    <property type="entry name" value="Ig_NPH4_3rd"/>
    <property type="match status" value="1"/>
</dbReference>
<dbReference type="GO" id="GO:0090090">
    <property type="term" value="P:negative regulation of canonical Wnt signaling pathway"/>
    <property type="evidence" value="ECO:0007669"/>
    <property type="project" value="InterPro"/>
</dbReference>
<dbReference type="InterPro" id="IPR058685">
    <property type="entry name" value="Ig_NPHP4_4th"/>
</dbReference>
<evidence type="ECO:0000259" key="7">
    <source>
        <dbReference type="Pfam" id="PF26190"/>
    </source>
</evidence>
<dbReference type="Pfam" id="PF26190">
    <property type="entry name" value="Ig_NPHP4_1st"/>
    <property type="match status" value="1"/>
</dbReference>
<dbReference type="EMBL" id="PZQS01000002">
    <property type="protein sequence ID" value="PVD36774.1"/>
    <property type="molecule type" value="Genomic_DNA"/>
</dbReference>
<dbReference type="Proteomes" id="UP000245119">
    <property type="component" value="Linkage Group LG2"/>
</dbReference>
<dbReference type="GO" id="GO:0097730">
    <property type="term" value="C:non-motile cilium"/>
    <property type="evidence" value="ECO:0007669"/>
    <property type="project" value="InterPro"/>
</dbReference>
<evidence type="ECO:0000313" key="8">
    <source>
        <dbReference type="EMBL" id="PVD36774.1"/>
    </source>
</evidence>
<feature type="domain" description="NPHP4 Ig-like" evidence="6">
    <location>
        <begin position="1110"/>
        <end position="1207"/>
    </location>
</feature>
<protein>
    <recommendedName>
        <fullName evidence="10">Nephrocystin-4</fullName>
    </recommendedName>
</protein>
<sequence>MVTTSAKKGNSVELYQRKSTLKLAKAMMAGVLTGKSWREFLAKNYHLPAAFDRQHAAHEISTPMCISLKSVVGLLNPNAYFHTSLCNTSIILVVEVIAHTIAPDGNPRKVGCGWSIIRPFTGDGNLPDASRGMAPPTLKVEMYHGTPRALLFMDEPIEANQLLKPIASCHLIYSVGSHKAMLTIIHLLPENVIVGNNTVVPGIEDKPNEDRFQKPQLRQQVSFGLDGLVVHLQPNLERFEEELCELLSEDRANRENRSQGSTRIAVVERRLHVGVHNGWTFTDKPQTFHLEPLAGSSIDSITGDDSQRRPTASPSFRRAIQYHIRRNSQPLTESGRNTGSSALVLKSQIHLTEVIEDPMFAVVFQLEYVISESLSDVDRKVSHSLARAHTRTISVRWTAWNPFLHSSTPEISVALTGGTKRAPDDSFVYKLPDTEMQDLTAAKIAGGILAFRWTRGAKGEYLTVPQISFSHGSMLSIHSSEANEDIILDASRMSLSSGHKPPSGKPRTPRESVAQQQMMQQQQQMLAAAGMMYPQTGVQGIMYPPAGMPLAYPFAGFGPPPISMQMAYAPQAFREGPVSEMRDLPFTQVHQPVVTFPPPVQSKGLSRAAYAQLYSAGFPLILDRNGEPPEILDPNIPPSVNLAKKKSLQTGPGTVFFSFQFYRYPQVTTERLLLSQPASQLVSNTSNMPFILQKLDRDGSLLKGPPGLEVKYYLDPLFMKPGEVSMFLSHLTRQVLHIDVWDGDSLLLIGSCSVDMKYLCRGGNEAVQATFELDVVVSDQTEDSTGLTGDLQRGGSVRPVSTQHKTCGKLHLRIANIGHPVDNRKAADMQPIPSKSQVIVSQTAANSAFKGGKSGTLPPPAGTKKARVARAQPLSDIGEVASLLLSNQKRKEAQEDTEPVRESDAERHRRLARMKALKAELTRSLRRQPLYYYKKEKTERIRDFKTLEIYRHQTKHEGILTMLSQNITTEHAIFPSFATAEFFEFVLRNPYNQDQCLTIQWEDKDLRVVTDAREWRYFKQFCGLATPLEEGMFSTQSTSDTPQLFLRPKETVHIPFKYKVFRQTTLSCPRSEGFLYFESGMVKFLTEDGRPMAVLKLQVEPQPHIIDQTFRFHHPENSFLKKSIRLPPFHNLPGAPVGGSAIRQIYTRCSDPNVILDCKPMQPGDPHDIFLKVVALGPSPQIKRFFITIYIDPFLSLPIQVWQCYVHALQRVDINCIEGQTSQVALLLKGTQATRLVRCYSSHPSEMTLSPQEPFVLAAGSKFYFLNVVDIEYHQLVRSWLVCTSCRAPIVSRAFTLTLPVGGGKGCSKRITYTNPYPLRKTFKILTDRPDLLQFKENLLELEGGAAQPIGLRFAPVTHPGIAELLVFINDEEDKNEETFRITAEYKLMVE</sequence>
<dbReference type="CDD" id="cd22239">
    <property type="entry name" value="NPHP4"/>
    <property type="match status" value="1"/>
</dbReference>
<feature type="region of interest" description="Disordered" evidence="1">
    <location>
        <begin position="887"/>
        <end position="908"/>
    </location>
</feature>
<evidence type="ECO:0000259" key="2">
    <source>
        <dbReference type="Pfam" id="PF26015"/>
    </source>
</evidence>
<evidence type="ECO:0000259" key="5">
    <source>
        <dbReference type="Pfam" id="PF26187"/>
    </source>
</evidence>
<dbReference type="OrthoDB" id="313446at2759"/>
<evidence type="ECO:0000313" key="9">
    <source>
        <dbReference type="Proteomes" id="UP000245119"/>
    </source>
</evidence>
<feature type="domain" description="NPHP4 SK-like" evidence="3">
    <location>
        <begin position="901"/>
        <end position="965"/>
    </location>
</feature>
<evidence type="ECO:0000259" key="6">
    <source>
        <dbReference type="Pfam" id="PF26189"/>
    </source>
</evidence>
<evidence type="ECO:0000259" key="3">
    <source>
        <dbReference type="Pfam" id="PF26173"/>
    </source>
</evidence>
<feature type="domain" description="NPHP4 C2-like" evidence="4">
    <location>
        <begin position="647"/>
        <end position="819"/>
    </location>
</feature>
<feature type="compositionally biased region" description="Basic and acidic residues" evidence="1">
    <location>
        <begin position="889"/>
        <end position="907"/>
    </location>
</feature>
<dbReference type="Pfam" id="PF26187">
    <property type="entry name" value="Ig_NPHP4_4th"/>
    <property type="match status" value="1"/>
</dbReference>
<feature type="domain" description="NPHP4 Ig-like" evidence="7">
    <location>
        <begin position="969"/>
        <end position="1103"/>
    </location>
</feature>
<dbReference type="GO" id="GO:1904491">
    <property type="term" value="P:protein localization to ciliary transition zone"/>
    <property type="evidence" value="ECO:0007669"/>
    <property type="project" value="TreeGrafter"/>
</dbReference>
<evidence type="ECO:0000259" key="4">
    <source>
        <dbReference type="Pfam" id="PF26186"/>
    </source>
</evidence>
<dbReference type="GO" id="GO:0035869">
    <property type="term" value="C:ciliary transition zone"/>
    <property type="evidence" value="ECO:0007669"/>
    <property type="project" value="TreeGrafter"/>
</dbReference>
<organism evidence="8 9">
    <name type="scientific">Pomacea canaliculata</name>
    <name type="common">Golden apple snail</name>
    <dbReference type="NCBI Taxonomy" id="400727"/>
    <lineage>
        <taxon>Eukaryota</taxon>
        <taxon>Metazoa</taxon>
        <taxon>Spiralia</taxon>
        <taxon>Lophotrochozoa</taxon>
        <taxon>Mollusca</taxon>
        <taxon>Gastropoda</taxon>
        <taxon>Caenogastropoda</taxon>
        <taxon>Architaenioglossa</taxon>
        <taxon>Ampullarioidea</taxon>
        <taxon>Ampullariidae</taxon>
        <taxon>Pomacea</taxon>
    </lineage>
</organism>
<dbReference type="GO" id="GO:0097546">
    <property type="term" value="C:ciliary base"/>
    <property type="evidence" value="ECO:0007669"/>
    <property type="project" value="TreeGrafter"/>
</dbReference>
<accession>A0A2T7PTM2</accession>
<keyword evidence="9" id="KW-1185">Reference proteome</keyword>